<dbReference type="InterPro" id="IPR037185">
    <property type="entry name" value="EmrE-like"/>
</dbReference>
<name>A0A1H3FDX7_9RHOB</name>
<keyword evidence="1" id="KW-0812">Transmembrane</keyword>
<feature type="transmembrane region" description="Helical" evidence="1">
    <location>
        <begin position="185"/>
        <end position="210"/>
    </location>
</feature>
<gene>
    <name evidence="3" type="ORF">SAMN05444336_11265</name>
</gene>
<feature type="transmembrane region" description="Helical" evidence="1">
    <location>
        <begin position="123"/>
        <end position="143"/>
    </location>
</feature>
<reference evidence="3 4" key="1">
    <citation type="submission" date="2016-10" db="EMBL/GenBank/DDBJ databases">
        <authorList>
            <person name="de Groot N.N."/>
        </authorList>
    </citation>
    <scope>NUCLEOTIDE SEQUENCE [LARGE SCALE GENOMIC DNA]</scope>
    <source>
        <strain evidence="3 4">DSM 17890</strain>
    </source>
</reference>
<dbReference type="EMBL" id="FNMZ01000012">
    <property type="protein sequence ID" value="SDX88987.1"/>
    <property type="molecule type" value="Genomic_DNA"/>
</dbReference>
<organism evidence="3 4">
    <name type="scientific">Albimonas donghaensis</name>
    <dbReference type="NCBI Taxonomy" id="356660"/>
    <lineage>
        <taxon>Bacteria</taxon>
        <taxon>Pseudomonadati</taxon>
        <taxon>Pseudomonadota</taxon>
        <taxon>Alphaproteobacteria</taxon>
        <taxon>Rhodobacterales</taxon>
        <taxon>Paracoccaceae</taxon>
        <taxon>Albimonas</taxon>
    </lineage>
</organism>
<keyword evidence="4" id="KW-1185">Reference proteome</keyword>
<dbReference type="SUPFAM" id="SSF103481">
    <property type="entry name" value="Multidrug resistance efflux transporter EmrE"/>
    <property type="match status" value="2"/>
</dbReference>
<evidence type="ECO:0000256" key="1">
    <source>
        <dbReference type="SAM" id="Phobius"/>
    </source>
</evidence>
<dbReference type="Pfam" id="PF00892">
    <property type="entry name" value="EamA"/>
    <property type="match status" value="2"/>
</dbReference>
<sequence length="298" mass="30804">MELWIPITIAAAFCQNLRSALQKRLRATLSVEGATGARFVYAAPLALALLAALIWGRGDAIPVAPGRFHAYSAIGGLSQIGATWLLIHLFSMRNFAVATGLTKTETVQTALIGVVLLGDPMSLAGAAAILVSLVGVALISLPAGGVAQAGVSGKSALIGIASGGLFGLSAVAYRGAALSLESGDVILRAATTLAEVTLFQAVLVVAFLMWRDRAQARALAGAWRASSWVGLVGMLGSLGWFAAFTLQSAAHVRALGQVEVIFMVAASVIMFRERPTRREIFGVALVALGIVGLVLWGA</sequence>
<feature type="transmembrane region" description="Helical" evidence="1">
    <location>
        <begin position="35"/>
        <end position="56"/>
    </location>
</feature>
<evidence type="ECO:0000313" key="3">
    <source>
        <dbReference type="EMBL" id="SDX88987.1"/>
    </source>
</evidence>
<evidence type="ECO:0000259" key="2">
    <source>
        <dbReference type="Pfam" id="PF00892"/>
    </source>
</evidence>
<dbReference type="InterPro" id="IPR000620">
    <property type="entry name" value="EamA_dom"/>
</dbReference>
<dbReference type="GO" id="GO:0016020">
    <property type="term" value="C:membrane"/>
    <property type="evidence" value="ECO:0007669"/>
    <property type="project" value="InterPro"/>
</dbReference>
<keyword evidence="1" id="KW-0472">Membrane</keyword>
<feature type="transmembrane region" description="Helical" evidence="1">
    <location>
        <begin position="222"/>
        <end position="242"/>
    </location>
</feature>
<dbReference type="STRING" id="356660.SAMN05444336_11265"/>
<dbReference type="RefSeq" id="WP_092685204.1">
    <property type="nucleotide sequence ID" value="NZ_FNMZ01000012.1"/>
</dbReference>
<feature type="transmembrane region" description="Helical" evidence="1">
    <location>
        <begin position="68"/>
        <end position="87"/>
    </location>
</feature>
<dbReference type="OrthoDB" id="5243804at2"/>
<proteinExistence type="predicted"/>
<protein>
    <submittedName>
        <fullName evidence="3">EamA-like transporter family protein</fullName>
    </submittedName>
</protein>
<accession>A0A1H3FDX7</accession>
<feature type="transmembrane region" description="Helical" evidence="1">
    <location>
        <begin position="254"/>
        <end position="271"/>
    </location>
</feature>
<feature type="domain" description="EamA" evidence="2">
    <location>
        <begin position="4"/>
        <end position="140"/>
    </location>
</feature>
<dbReference type="AlphaFoldDB" id="A0A1H3FDX7"/>
<dbReference type="Proteomes" id="UP000199118">
    <property type="component" value="Unassembled WGS sequence"/>
</dbReference>
<feature type="domain" description="EamA" evidence="2">
    <location>
        <begin position="191"/>
        <end position="294"/>
    </location>
</feature>
<keyword evidence="1" id="KW-1133">Transmembrane helix</keyword>
<feature type="transmembrane region" description="Helical" evidence="1">
    <location>
        <begin position="280"/>
        <end position="297"/>
    </location>
</feature>
<evidence type="ECO:0000313" key="4">
    <source>
        <dbReference type="Proteomes" id="UP000199118"/>
    </source>
</evidence>
<feature type="transmembrane region" description="Helical" evidence="1">
    <location>
        <begin position="155"/>
        <end position="173"/>
    </location>
</feature>